<keyword evidence="2" id="KW-0269">Exonuclease</keyword>
<dbReference type="SMART" id="SM00479">
    <property type="entry name" value="EXOIII"/>
    <property type="match status" value="1"/>
</dbReference>
<evidence type="ECO:0000259" key="1">
    <source>
        <dbReference type="SMART" id="SM00479"/>
    </source>
</evidence>
<comment type="caution">
    <text evidence="2">The sequence shown here is derived from an EMBL/GenBank/DDBJ whole genome shotgun (WGS) entry which is preliminary data.</text>
</comment>
<dbReference type="InterPro" id="IPR012337">
    <property type="entry name" value="RNaseH-like_sf"/>
</dbReference>
<dbReference type="Proteomes" id="UP001597375">
    <property type="component" value="Unassembled WGS sequence"/>
</dbReference>
<dbReference type="Gene3D" id="3.30.420.10">
    <property type="entry name" value="Ribonuclease H-like superfamily/Ribonuclease H"/>
    <property type="match status" value="1"/>
</dbReference>
<dbReference type="Pfam" id="PF00929">
    <property type="entry name" value="RNase_T"/>
    <property type="match status" value="1"/>
</dbReference>
<keyword evidence="3" id="KW-1185">Reference proteome</keyword>
<evidence type="ECO:0000313" key="2">
    <source>
        <dbReference type="EMBL" id="MFD2256917.1"/>
    </source>
</evidence>
<name>A0ABW5D7S0_9BACT</name>
<dbReference type="EMBL" id="JBHUIT010000017">
    <property type="protein sequence ID" value="MFD2256917.1"/>
    <property type="molecule type" value="Genomic_DNA"/>
</dbReference>
<dbReference type="SUPFAM" id="SSF53098">
    <property type="entry name" value="Ribonuclease H-like"/>
    <property type="match status" value="1"/>
</dbReference>
<gene>
    <name evidence="2" type="ORF">ACFSSA_09535</name>
</gene>
<evidence type="ECO:0000313" key="3">
    <source>
        <dbReference type="Proteomes" id="UP001597375"/>
    </source>
</evidence>
<keyword evidence="2" id="KW-0378">Hydrolase</keyword>
<protein>
    <submittedName>
        <fullName evidence="2">Exonuclease domain-containing protein</fullName>
    </submittedName>
</protein>
<sequence length="201" mass="22404">MSEVVFAGIDFEGAGAQRGQEDWPVQIGMGTWSLKDGFDNFFVSYLEKEGQVDWYAKKIHGIDEGKLEGAPSLLSLWPEVNGRLGEGAVPVAHAKGTEKRFLRVFPGNPFDPWVDTLLLSRAAMPDQRKHSLGVLCEELGVADKVRELVPGRDWHDALFDAVASLVLLEWMVKRYGLQELPLWALVVPNTGAWSRLRKAMS</sequence>
<reference evidence="3" key="1">
    <citation type="journal article" date="2019" name="Int. J. Syst. Evol. Microbiol.">
        <title>The Global Catalogue of Microorganisms (GCM) 10K type strain sequencing project: providing services to taxonomists for standard genome sequencing and annotation.</title>
        <authorList>
            <consortium name="The Broad Institute Genomics Platform"/>
            <consortium name="The Broad Institute Genome Sequencing Center for Infectious Disease"/>
            <person name="Wu L."/>
            <person name="Ma J."/>
        </authorList>
    </citation>
    <scope>NUCLEOTIDE SEQUENCE [LARGE SCALE GENOMIC DNA]</scope>
    <source>
        <strain evidence="3">CGMCC 4.7106</strain>
    </source>
</reference>
<dbReference type="InterPro" id="IPR036397">
    <property type="entry name" value="RNaseH_sf"/>
</dbReference>
<proteinExistence type="predicted"/>
<keyword evidence="2" id="KW-0540">Nuclease</keyword>
<organism evidence="2 3">
    <name type="scientific">Luteolibacter algae</name>
    <dbReference type="NCBI Taxonomy" id="454151"/>
    <lineage>
        <taxon>Bacteria</taxon>
        <taxon>Pseudomonadati</taxon>
        <taxon>Verrucomicrobiota</taxon>
        <taxon>Verrucomicrobiia</taxon>
        <taxon>Verrucomicrobiales</taxon>
        <taxon>Verrucomicrobiaceae</taxon>
        <taxon>Luteolibacter</taxon>
    </lineage>
</organism>
<dbReference type="InterPro" id="IPR013520">
    <property type="entry name" value="Ribonucl_H"/>
</dbReference>
<dbReference type="GO" id="GO:0004527">
    <property type="term" value="F:exonuclease activity"/>
    <property type="evidence" value="ECO:0007669"/>
    <property type="project" value="UniProtKB-KW"/>
</dbReference>
<dbReference type="RefSeq" id="WP_386820205.1">
    <property type="nucleotide sequence ID" value="NZ_JBHUIT010000017.1"/>
</dbReference>
<accession>A0ABW5D7S0</accession>
<feature type="domain" description="Exonuclease" evidence="1">
    <location>
        <begin position="5"/>
        <end position="177"/>
    </location>
</feature>